<feature type="domain" description="Major facilitator superfamily (MFS) profile" evidence="7">
    <location>
        <begin position="122"/>
        <end position="555"/>
    </location>
</feature>
<dbReference type="InterPro" id="IPR036259">
    <property type="entry name" value="MFS_trans_sf"/>
</dbReference>
<feature type="transmembrane region" description="Helical" evidence="6">
    <location>
        <begin position="391"/>
        <end position="415"/>
    </location>
</feature>
<keyword evidence="2 6" id="KW-0812">Transmembrane</keyword>
<keyword evidence="4 6" id="KW-0472">Membrane</keyword>
<evidence type="ECO:0000313" key="8">
    <source>
        <dbReference type="EMBL" id="KAL1897884.1"/>
    </source>
</evidence>
<dbReference type="PANTHER" id="PTHR23502">
    <property type="entry name" value="MAJOR FACILITATOR SUPERFAMILY"/>
    <property type="match status" value="1"/>
</dbReference>
<name>A0ABR3ZC27_9PEZI</name>
<accession>A0ABR3ZC27</accession>
<dbReference type="Pfam" id="PF07690">
    <property type="entry name" value="MFS_1"/>
    <property type="match status" value="1"/>
</dbReference>
<feature type="transmembrane region" description="Helical" evidence="6">
    <location>
        <begin position="151"/>
        <end position="175"/>
    </location>
</feature>
<feature type="transmembrane region" description="Helical" evidence="6">
    <location>
        <begin position="187"/>
        <end position="206"/>
    </location>
</feature>
<evidence type="ECO:0000313" key="9">
    <source>
        <dbReference type="Proteomes" id="UP001583186"/>
    </source>
</evidence>
<dbReference type="InterPro" id="IPR011701">
    <property type="entry name" value="MFS"/>
</dbReference>
<evidence type="ECO:0000256" key="6">
    <source>
        <dbReference type="SAM" id="Phobius"/>
    </source>
</evidence>
<comment type="subcellular location">
    <subcellularLocation>
        <location evidence="1">Membrane</location>
        <topology evidence="1">Multi-pass membrane protein</topology>
    </subcellularLocation>
</comment>
<feature type="transmembrane region" description="Helical" evidence="6">
    <location>
        <begin position="212"/>
        <end position="238"/>
    </location>
</feature>
<proteinExistence type="predicted"/>
<feature type="region of interest" description="Disordered" evidence="5">
    <location>
        <begin position="1"/>
        <end position="37"/>
    </location>
</feature>
<feature type="transmembrane region" description="Helical" evidence="6">
    <location>
        <begin position="278"/>
        <end position="298"/>
    </location>
</feature>
<feature type="transmembrane region" description="Helical" evidence="6">
    <location>
        <begin position="353"/>
        <end position="379"/>
    </location>
</feature>
<reference evidence="8 9" key="1">
    <citation type="journal article" date="2024" name="IMA Fungus">
        <title>IMA Genome - F19 : A genome assembly and annotation guide to empower mycologists, including annotated draft genome sequences of Ceratocystis pirilliformis, Diaporthe australafricana, Fusarium ophioides, Paecilomyces lecythidis, and Sporothrix stenoceras.</title>
        <authorList>
            <person name="Aylward J."/>
            <person name="Wilson A.M."/>
            <person name="Visagie C.M."/>
            <person name="Spraker J."/>
            <person name="Barnes I."/>
            <person name="Buitendag C."/>
            <person name="Ceriani C."/>
            <person name="Del Mar Angel L."/>
            <person name="du Plessis D."/>
            <person name="Fuchs T."/>
            <person name="Gasser K."/>
            <person name="Kramer D."/>
            <person name="Li W."/>
            <person name="Munsamy K."/>
            <person name="Piso A."/>
            <person name="Price J.L."/>
            <person name="Sonnekus B."/>
            <person name="Thomas C."/>
            <person name="van der Nest A."/>
            <person name="van Dijk A."/>
            <person name="van Heerden A."/>
            <person name="van Vuuren N."/>
            <person name="Yilmaz N."/>
            <person name="Duong T.A."/>
            <person name="van der Merwe N.A."/>
            <person name="Wingfield M.J."/>
            <person name="Wingfield B.D."/>
        </authorList>
    </citation>
    <scope>NUCLEOTIDE SEQUENCE [LARGE SCALE GENOMIC DNA]</scope>
    <source>
        <strain evidence="8 9">CMW 5346</strain>
    </source>
</reference>
<feature type="transmembrane region" description="Helical" evidence="6">
    <location>
        <begin position="250"/>
        <end position="272"/>
    </location>
</feature>
<feature type="compositionally biased region" description="Polar residues" evidence="5">
    <location>
        <begin position="28"/>
        <end position="37"/>
    </location>
</feature>
<dbReference type="InterPro" id="IPR020846">
    <property type="entry name" value="MFS_dom"/>
</dbReference>
<evidence type="ECO:0000256" key="4">
    <source>
        <dbReference type="ARBA" id="ARBA00023136"/>
    </source>
</evidence>
<comment type="caution">
    <text evidence="8">The sequence shown here is derived from an EMBL/GenBank/DDBJ whole genome shotgun (WGS) entry which is preliminary data.</text>
</comment>
<feature type="transmembrane region" description="Helical" evidence="6">
    <location>
        <begin position="460"/>
        <end position="484"/>
    </location>
</feature>
<dbReference type="SUPFAM" id="SSF103473">
    <property type="entry name" value="MFS general substrate transporter"/>
    <property type="match status" value="1"/>
</dbReference>
<feature type="transmembrane region" description="Helical" evidence="6">
    <location>
        <begin position="435"/>
        <end position="454"/>
    </location>
</feature>
<dbReference type="PROSITE" id="PS50850">
    <property type="entry name" value="MFS"/>
    <property type="match status" value="1"/>
</dbReference>
<dbReference type="EMBL" id="JAWCUI010000017">
    <property type="protein sequence ID" value="KAL1897884.1"/>
    <property type="molecule type" value="Genomic_DNA"/>
</dbReference>
<organism evidence="8 9">
    <name type="scientific">Sporothrix stenoceras</name>
    <dbReference type="NCBI Taxonomy" id="5173"/>
    <lineage>
        <taxon>Eukaryota</taxon>
        <taxon>Fungi</taxon>
        <taxon>Dikarya</taxon>
        <taxon>Ascomycota</taxon>
        <taxon>Pezizomycotina</taxon>
        <taxon>Sordariomycetes</taxon>
        <taxon>Sordariomycetidae</taxon>
        <taxon>Ophiostomatales</taxon>
        <taxon>Ophiostomataceae</taxon>
        <taxon>Sporothrix</taxon>
    </lineage>
</organism>
<keyword evidence="9" id="KW-1185">Reference proteome</keyword>
<dbReference type="Proteomes" id="UP001583186">
    <property type="component" value="Unassembled WGS sequence"/>
</dbReference>
<protein>
    <recommendedName>
        <fullName evidence="7">Major facilitator superfamily (MFS) profile domain-containing protein</fullName>
    </recommendedName>
</protein>
<evidence type="ECO:0000256" key="1">
    <source>
        <dbReference type="ARBA" id="ARBA00004141"/>
    </source>
</evidence>
<evidence type="ECO:0000256" key="3">
    <source>
        <dbReference type="ARBA" id="ARBA00022989"/>
    </source>
</evidence>
<evidence type="ECO:0000259" key="7">
    <source>
        <dbReference type="PROSITE" id="PS50850"/>
    </source>
</evidence>
<dbReference type="Gene3D" id="1.20.1250.20">
    <property type="entry name" value="MFS general substrate transporter like domains"/>
    <property type="match status" value="1"/>
</dbReference>
<keyword evidence="3 6" id="KW-1133">Transmembrane helix</keyword>
<evidence type="ECO:0000256" key="5">
    <source>
        <dbReference type="SAM" id="MobiDB-lite"/>
    </source>
</evidence>
<gene>
    <name evidence="8" type="ORF">Sste5346_003736</name>
</gene>
<dbReference type="CDD" id="cd17323">
    <property type="entry name" value="MFS_Tpo1_MDR_like"/>
    <property type="match status" value="1"/>
</dbReference>
<evidence type="ECO:0000256" key="2">
    <source>
        <dbReference type="ARBA" id="ARBA00022692"/>
    </source>
</evidence>
<sequence length="562" mass="60797">MSDLESGRIPVGTTSTTFHQPEKEDSANAASRSVHSSDSATIEGVGIGMAADQASDGAIVEKTAGLTDNEKLAVVEDGNNTDGSNALPLPLTIDADGRPVVWDWATDPANPYNWSKGRKWAQVACFASVAFTTSVGTSIMSPAHTDLMLEFGISSTAAILPLTFYVLALAIGPVIIGGPLSEVVGRYPILLLGTPFGLLFTVGAALVPTSSLAGLCVLRFFAGFALSPSLAIASGVLTETFRPVERGLPVACFIVTPFLGPGMGPVLGAFATRKGWRWTQWTIVFFAAFSILLTIAIGRETYHPVIKRRRAKELGITLPAEDLRPDIPWSQRIYNFITIGLIRPLHMLVAEPIIGLSCLYVACEFATLFSFFAAVPFVFQIVYRFGREECGLVFISIVVGSVLGLLTVLLTDIFIYKKRQVPRFHPAPPPPEHRLYAAMIGSFGLPVGLFWFGWSGFHGVHWISTTLAIVPFAWGNICIFISLMQYMGDTYTGSIVASGASANSLARYSLASVFPLFTIQMYEKLGINWASSLLGFVAIALLPVPWLFFKLGPRIRAHSRYT</sequence>
<dbReference type="PANTHER" id="PTHR23502:SF38">
    <property type="entry name" value="POLYAMINE TRANSPORTER 4"/>
    <property type="match status" value="1"/>
</dbReference>
<feature type="transmembrane region" description="Helical" evidence="6">
    <location>
        <begin position="120"/>
        <end position="139"/>
    </location>
</feature>
<feature type="transmembrane region" description="Helical" evidence="6">
    <location>
        <begin position="528"/>
        <end position="549"/>
    </location>
</feature>